<proteinExistence type="predicted"/>
<evidence type="ECO:0000313" key="1">
    <source>
        <dbReference type="EMBL" id="KAK4200456.1"/>
    </source>
</evidence>
<dbReference type="AlphaFoldDB" id="A0AAN6XHN7"/>
<accession>A0AAN6XHN7</accession>
<organism evidence="1 2">
    <name type="scientific">Triangularia verruculosa</name>
    <dbReference type="NCBI Taxonomy" id="2587418"/>
    <lineage>
        <taxon>Eukaryota</taxon>
        <taxon>Fungi</taxon>
        <taxon>Dikarya</taxon>
        <taxon>Ascomycota</taxon>
        <taxon>Pezizomycotina</taxon>
        <taxon>Sordariomycetes</taxon>
        <taxon>Sordariomycetidae</taxon>
        <taxon>Sordariales</taxon>
        <taxon>Podosporaceae</taxon>
        <taxon>Triangularia</taxon>
    </lineage>
</organism>
<sequence length="342" mass="37285">MLQSLHLKCHGSRCSLFAARGAASGRQDICSKARGTLPGPEIRKPRLCRQKAPSFISAAMQIDRSLEEQQKRGAREHCVHRGRSAGLVDVRTLQVDRGLSRWARSVRTHGKPIHGGIGRLVGSWNGSGQARSHWSDAPSRASSLEPPLQDCCPVHPWTACTFWKSPKQLENQAINLAQPQSRQTLALDPAGTVRPPTATAMALYPFTDSLEVSEDGSGIYRYPQLYLSLGDSISKSQSCDTSPLPPLRLTILTWHNGGRSIGLETGGGIMKGQTVLIGTNVPFRLVYIVEPKDFLNEKSRQSGLVMVEYVRATGPPGLGPFAPQFDPLWLAQRAPPSIIPGF</sequence>
<dbReference type="Proteomes" id="UP001303160">
    <property type="component" value="Unassembled WGS sequence"/>
</dbReference>
<reference evidence="1" key="2">
    <citation type="submission" date="2023-05" db="EMBL/GenBank/DDBJ databases">
        <authorList>
            <consortium name="Lawrence Berkeley National Laboratory"/>
            <person name="Steindorff A."/>
            <person name="Hensen N."/>
            <person name="Bonometti L."/>
            <person name="Westerberg I."/>
            <person name="Brannstrom I.O."/>
            <person name="Guillou S."/>
            <person name="Cros-Aarteil S."/>
            <person name="Calhoun S."/>
            <person name="Haridas S."/>
            <person name="Kuo A."/>
            <person name="Mondo S."/>
            <person name="Pangilinan J."/>
            <person name="Riley R."/>
            <person name="Labutti K."/>
            <person name="Andreopoulos B."/>
            <person name="Lipzen A."/>
            <person name="Chen C."/>
            <person name="Yanf M."/>
            <person name="Daum C."/>
            <person name="Ng V."/>
            <person name="Clum A."/>
            <person name="Ohm R."/>
            <person name="Martin F."/>
            <person name="Silar P."/>
            <person name="Natvig D."/>
            <person name="Lalanne C."/>
            <person name="Gautier V."/>
            <person name="Ament-Velasquez S.L."/>
            <person name="Kruys A."/>
            <person name="Hutchinson M.I."/>
            <person name="Powell A.J."/>
            <person name="Barry K."/>
            <person name="Miller A.N."/>
            <person name="Grigoriev I.V."/>
            <person name="Debuchy R."/>
            <person name="Gladieux P."/>
            <person name="Thoren M.H."/>
            <person name="Johannesson H."/>
        </authorList>
    </citation>
    <scope>NUCLEOTIDE SEQUENCE</scope>
    <source>
        <strain evidence="1">CBS 315.58</strain>
    </source>
</reference>
<name>A0AAN6XHN7_9PEZI</name>
<reference evidence="1" key="1">
    <citation type="journal article" date="2023" name="Mol. Phylogenet. Evol.">
        <title>Genome-scale phylogeny and comparative genomics of the fungal order Sordariales.</title>
        <authorList>
            <person name="Hensen N."/>
            <person name="Bonometti L."/>
            <person name="Westerberg I."/>
            <person name="Brannstrom I.O."/>
            <person name="Guillou S."/>
            <person name="Cros-Aarteil S."/>
            <person name="Calhoun S."/>
            <person name="Haridas S."/>
            <person name="Kuo A."/>
            <person name="Mondo S."/>
            <person name="Pangilinan J."/>
            <person name="Riley R."/>
            <person name="LaButti K."/>
            <person name="Andreopoulos B."/>
            <person name="Lipzen A."/>
            <person name="Chen C."/>
            <person name="Yan M."/>
            <person name="Daum C."/>
            <person name="Ng V."/>
            <person name="Clum A."/>
            <person name="Steindorff A."/>
            <person name="Ohm R.A."/>
            <person name="Martin F."/>
            <person name="Silar P."/>
            <person name="Natvig D.O."/>
            <person name="Lalanne C."/>
            <person name="Gautier V."/>
            <person name="Ament-Velasquez S.L."/>
            <person name="Kruys A."/>
            <person name="Hutchinson M.I."/>
            <person name="Powell A.J."/>
            <person name="Barry K."/>
            <person name="Miller A.N."/>
            <person name="Grigoriev I.V."/>
            <person name="Debuchy R."/>
            <person name="Gladieux P."/>
            <person name="Hiltunen Thoren M."/>
            <person name="Johannesson H."/>
        </authorList>
    </citation>
    <scope>NUCLEOTIDE SEQUENCE</scope>
    <source>
        <strain evidence="1">CBS 315.58</strain>
    </source>
</reference>
<comment type="caution">
    <text evidence="1">The sequence shown here is derived from an EMBL/GenBank/DDBJ whole genome shotgun (WGS) entry which is preliminary data.</text>
</comment>
<evidence type="ECO:0000313" key="2">
    <source>
        <dbReference type="Proteomes" id="UP001303160"/>
    </source>
</evidence>
<dbReference type="EMBL" id="MU863919">
    <property type="protein sequence ID" value="KAK4200456.1"/>
    <property type="molecule type" value="Genomic_DNA"/>
</dbReference>
<protein>
    <submittedName>
        <fullName evidence="1">Uncharacterized protein</fullName>
    </submittedName>
</protein>
<gene>
    <name evidence="1" type="ORF">QBC40DRAFT_326717</name>
</gene>
<keyword evidence="2" id="KW-1185">Reference proteome</keyword>